<proteinExistence type="predicted"/>
<dbReference type="AlphaFoldDB" id="A0A9W5Y5W1"/>
<evidence type="ECO:0000313" key="2">
    <source>
        <dbReference type="EMBL" id="GKU27208.1"/>
    </source>
</evidence>
<dbReference type="Proteomes" id="UP001057868">
    <property type="component" value="Unassembled WGS sequence"/>
</dbReference>
<keyword evidence="1" id="KW-0812">Transmembrane</keyword>
<accession>A0A9W5Y5W1</accession>
<feature type="transmembrane region" description="Helical" evidence="1">
    <location>
        <begin position="20"/>
        <end position="42"/>
    </location>
</feature>
<organism evidence="2 3">
    <name type="scientific">Clostridium folliculivorans</name>
    <dbReference type="NCBI Taxonomy" id="2886038"/>
    <lineage>
        <taxon>Bacteria</taxon>
        <taxon>Bacillati</taxon>
        <taxon>Bacillota</taxon>
        <taxon>Clostridia</taxon>
        <taxon>Eubacteriales</taxon>
        <taxon>Clostridiaceae</taxon>
        <taxon>Clostridium</taxon>
    </lineage>
</organism>
<reference evidence="2" key="1">
    <citation type="journal article" date="2023" name="Int. J. Syst. Evol. Microbiol.">
        <title>&lt;i&gt;Clostridium folliculivorans&lt;/i&gt; sp. nov., isolated from soil samples of an organic paddy in Japan.</title>
        <authorList>
            <person name="Tazawa J."/>
            <person name="Kobayashi H."/>
            <person name="Tanizawa Y."/>
            <person name="Uchino A."/>
            <person name="Tanaka F."/>
            <person name="Urashima Y."/>
            <person name="Miura S."/>
            <person name="Sakamoto M."/>
            <person name="Ohkuma M."/>
            <person name="Tohno M."/>
        </authorList>
    </citation>
    <scope>NUCLEOTIDE SEQUENCE</scope>
    <source>
        <strain evidence="2">D1-1</strain>
    </source>
</reference>
<dbReference type="EMBL" id="BQXY01000010">
    <property type="protein sequence ID" value="GKU27208.1"/>
    <property type="molecule type" value="Genomic_DNA"/>
</dbReference>
<evidence type="ECO:0000256" key="1">
    <source>
        <dbReference type="SAM" id="Phobius"/>
    </source>
</evidence>
<evidence type="ECO:0000313" key="3">
    <source>
        <dbReference type="Proteomes" id="UP001057868"/>
    </source>
</evidence>
<keyword evidence="3" id="KW-1185">Reference proteome</keyword>
<sequence>MLFVTKAKMYGNDNPFAKQQFEVSVGLIVLGVIILIYNIFFIKGYSAAKRKLSSET</sequence>
<protein>
    <submittedName>
        <fullName evidence="2">Uncharacterized protein</fullName>
    </submittedName>
</protein>
<comment type="caution">
    <text evidence="2">The sequence shown here is derived from an EMBL/GenBank/DDBJ whole genome shotgun (WGS) entry which is preliminary data.</text>
</comment>
<gene>
    <name evidence="2" type="ORF">CFOLD11_40350</name>
</gene>
<name>A0A9W5Y5W1_9CLOT</name>
<keyword evidence="1" id="KW-1133">Transmembrane helix</keyword>
<keyword evidence="1" id="KW-0472">Membrane</keyword>